<name>A0A1X0TH32_9NEIS</name>
<keyword evidence="1" id="KW-0223">Dioxygenase</keyword>
<organism evidence="1 2">
    <name type="scientific">Snodgrassella alvi</name>
    <dbReference type="NCBI Taxonomy" id="1196083"/>
    <lineage>
        <taxon>Bacteria</taxon>
        <taxon>Pseudomonadati</taxon>
        <taxon>Pseudomonadota</taxon>
        <taxon>Betaproteobacteria</taxon>
        <taxon>Neisseriales</taxon>
        <taxon>Neisseriaceae</taxon>
        <taxon>Snodgrassella</taxon>
    </lineage>
</organism>
<reference evidence="1 2" key="1">
    <citation type="submission" date="2023-08" db="EMBL/GenBank/DDBJ databases">
        <title>Complete genome sequences of 12 bacterial strains from the honey bee gut, resolved with long-read nanopore sequencing.</title>
        <authorList>
            <person name="Kwong W.K."/>
            <person name="Acheampong S."/>
            <person name="Polat M.F."/>
        </authorList>
    </citation>
    <scope>NUCLEOTIDE SEQUENCE [LARGE SCALE GENOMIC DNA]</scope>
    <source>
        <strain evidence="2">wkB9</strain>
    </source>
</reference>
<dbReference type="RefSeq" id="WP_025330322.1">
    <property type="nucleotide sequence ID" value="NZ_CP132374.1"/>
</dbReference>
<dbReference type="AlphaFoldDB" id="A0A1X0TH32"/>
<dbReference type="GeneID" id="32536119"/>
<proteinExistence type="predicted"/>
<dbReference type="Proteomes" id="UP001229773">
    <property type="component" value="Chromosome"/>
</dbReference>
<evidence type="ECO:0000313" key="2">
    <source>
        <dbReference type="Proteomes" id="UP001229773"/>
    </source>
</evidence>
<accession>A0A1X0TH32</accession>
<sequence length="69" mass="7961">MQAITELFQTASAGECAEILDFWLNECSLDEAPDVHTVKLWQQLFQQRGSKFNRLATLCQQWLIETDSL</sequence>
<dbReference type="GO" id="GO:0051213">
    <property type="term" value="F:dioxygenase activity"/>
    <property type="evidence" value="ECO:0007669"/>
    <property type="project" value="UniProtKB-KW"/>
</dbReference>
<protein>
    <submittedName>
        <fullName evidence="1">Dioxygenase</fullName>
    </submittedName>
</protein>
<gene>
    <name evidence="1" type="ORF">RAM05_05090</name>
</gene>
<evidence type="ECO:0000313" key="1">
    <source>
        <dbReference type="EMBL" id="WLS99372.1"/>
    </source>
</evidence>
<keyword evidence="1" id="KW-0560">Oxidoreductase</keyword>
<dbReference type="EMBL" id="CP132375">
    <property type="protein sequence ID" value="WLS99372.1"/>
    <property type="molecule type" value="Genomic_DNA"/>
</dbReference>